<dbReference type="Proteomes" id="UP000266188">
    <property type="component" value="Unassembled WGS sequence"/>
</dbReference>
<dbReference type="AlphaFoldDB" id="A0A3A2ZD93"/>
<evidence type="ECO:0000256" key="9">
    <source>
        <dbReference type="SAM" id="MobiDB-lite"/>
    </source>
</evidence>
<evidence type="ECO:0000256" key="1">
    <source>
        <dbReference type="ARBA" id="ARBA00004123"/>
    </source>
</evidence>
<feature type="region of interest" description="Disordered" evidence="9">
    <location>
        <begin position="15"/>
        <end position="39"/>
    </location>
</feature>
<reference evidence="11" key="1">
    <citation type="submission" date="2017-02" db="EMBL/GenBank/DDBJ databases">
        <authorList>
            <person name="Tafer H."/>
            <person name="Lopandic K."/>
        </authorList>
    </citation>
    <scope>NUCLEOTIDE SEQUENCE [LARGE SCALE GENOMIC DNA]</scope>
    <source>
        <strain evidence="11">CBS 366.77</strain>
    </source>
</reference>
<dbReference type="GO" id="GO:0051382">
    <property type="term" value="P:kinetochore assembly"/>
    <property type="evidence" value="ECO:0007669"/>
    <property type="project" value="InterPro"/>
</dbReference>
<keyword evidence="11" id="KW-1185">Reference proteome</keyword>
<comment type="caution">
    <text evidence="10">The sequence shown here is derived from an EMBL/GenBank/DDBJ whole genome shotgun (WGS) entry which is preliminary data.</text>
</comment>
<comment type="similarity">
    <text evidence="3">Belongs to the CENP-K/MCM22 family.</text>
</comment>
<feature type="region of interest" description="Disordered" evidence="9">
    <location>
        <begin position="245"/>
        <end position="265"/>
    </location>
</feature>
<evidence type="ECO:0000256" key="5">
    <source>
        <dbReference type="ARBA" id="ARBA00023054"/>
    </source>
</evidence>
<accession>A0A3A2ZD93</accession>
<dbReference type="PANTHER" id="PTHR14401">
    <property type="entry name" value="CENTROMERE PROTEIN K"/>
    <property type="match status" value="1"/>
</dbReference>
<proteinExistence type="inferred from homology"/>
<dbReference type="InterPro" id="IPR020993">
    <property type="entry name" value="Centromere_CenpK"/>
</dbReference>
<keyword evidence="7" id="KW-0137">Centromere</keyword>
<evidence type="ECO:0000256" key="8">
    <source>
        <dbReference type="SAM" id="Coils"/>
    </source>
</evidence>
<name>A0A3A2ZD93_9EURO</name>
<protein>
    <submittedName>
        <fullName evidence="10">Uncharacterized protein</fullName>
    </submittedName>
</protein>
<evidence type="ECO:0000256" key="3">
    <source>
        <dbReference type="ARBA" id="ARBA00005795"/>
    </source>
</evidence>
<keyword evidence="4" id="KW-0158">Chromosome</keyword>
<sequence length="353" mass="39712">MSVPQETVNKIQSFAEKRQKAEAEYDNQPLSSTSLQSYNRRLDETLRELQDQVKRQEDELKRLRKSTTLDFSAIDKNTSSRISEVRRAKKAYDSLLQSNNELPDPGSPLPSLLAVEEISRLVKESKASVKITAQNLAADRQRVKAEESNLQDARVIQRELEERIERARAEKSKDKEKTPAELAQEAIDQQREKNAELGHATKELKDSLHRFIDESLAPMLAAEDLGGPNVGGAMDISDAVLEAGYTSHGRPKKPKSTNNTAENDGQRHIDEIFQRQQPEQPNGRPRSAVGRREAAATEIHELLDALVEAGSSYIDLSRESAASRFLVNARVAQFHPRDARRLRLIDFGRSLDD</sequence>
<keyword evidence="6" id="KW-0539">Nucleus</keyword>
<comment type="subcellular location">
    <subcellularLocation>
        <location evidence="2">Chromosome</location>
        <location evidence="2">Centromere</location>
    </subcellularLocation>
    <subcellularLocation>
        <location evidence="1">Nucleus</location>
    </subcellularLocation>
</comment>
<feature type="region of interest" description="Disordered" evidence="9">
    <location>
        <begin position="273"/>
        <end position="292"/>
    </location>
</feature>
<dbReference type="GO" id="GO:0000070">
    <property type="term" value="P:mitotic sister chromatid segregation"/>
    <property type="evidence" value="ECO:0007669"/>
    <property type="project" value="TreeGrafter"/>
</dbReference>
<evidence type="ECO:0000256" key="6">
    <source>
        <dbReference type="ARBA" id="ARBA00023242"/>
    </source>
</evidence>
<dbReference type="EMBL" id="MVGC01000293">
    <property type="protein sequence ID" value="RJE20590.1"/>
    <property type="molecule type" value="Genomic_DNA"/>
</dbReference>
<dbReference type="PANTHER" id="PTHR14401:SF6">
    <property type="entry name" value="CENTROMERE PROTEIN K"/>
    <property type="match status" value="1"/>
</dbReference>
<keyword evidence="5 8" id="KW-0175">Coiled coil</keyword>
<dbReference type="GO" id="GO:0005634">
    <property type="term" value="C:nucleus"/>
    <property type="evidence" value="ECO:0007669"/>
    <property type="project" value="UniProtKB-SubCell"/>
</dbReference>
<evidence type="ECO:0000256" key="4">
    <source>
        <dbReference type="ARBA" id="ARBA00022454"/>
    </source>
</evidence>
<dbReference type="InterPro" id="IPR027267">
    <property type="entry name" value="AH/BAR_dom_sf"/>
</dbReference>
<feature type="coiled-coil region" evidence="8">
    <location>
        <begin position="133"/>
        <end position="200"/>
    </location>
</feature>
<dbReference type="SUPFAM" id="SSF103657">
    <property type="entry name" value="BAR/IMD domain-like"/>
    <property type="match status" value="1"/>
</dbReference>
<evidence type="ECO:0000313" key="10">
    <source>
        <dbReference type="EMBL" id="RJE20590.1"/>
    </source>
</evidence>
<dbReference type="OrthoDB" id="9445768at2759"/>
<feature type="compositionally biased region" description="Polar residues" evidence="9">
    <location>
        <begin position="28"/>
        <end position="39"/>
    </location>
</feature>
<evidence type="ECO:0000256" key="7">
    <source>
        <dbReference type="ARBA" id="ARBA00023328"/>
    </source>
</evidence>
<evidence type="ECO:0000313" key="11">
    <source>
        <dbReference type="Proteomes" id="UP000266188"/>
    </source>
</evidence>
<organism evidence="10 11">
    <name type="scientific">Aspergillus sclerotialis</name>
    <dbReference type="NCBI Taxonomy" id="2070753"/>
    <lineage>
        <taxon>Eukaryota</taxon>
        <taxon>Fungi</taxon>
        <taxon>Dikarya</taxon>
        <taxon>Ascomycota</taxon>
        <taxon>Pezizomycotina</taxon>
        <taxon>Eurotiomycetes</taxon>
        <taxon>Eurotiomycetidae</taxon>
        <taxon>Eurotiales</taxon>
        <taxon>Aspergillaceae</taxon>
        <taxon>Aspergillus</taxon>
        <taxon>Aspergillus subgen. Polypaecilum</taxon>
    </lineage>
</organism>
<evidence type="ECO:0000256" key="2">
    <source>
        <dbReference type="ARBA" id="ARBA00004584"/>
    </source>
</evidence>
<gene>
    <name evidence="10" type="ORF">PHISCL_07076</name>
</gene>
<dbReference type="GO" id="GO:0000775">
    <property type="term" value="C:chromosome, centromeric region"/>
    <property type="evidence" value="ECO:0007669"/>
    <property type="project" value="UniProtKB-SubCell"/>
</dbReference>